<evidence type="ECO:0000256" key="1">
    <source>
        <dbReference type="ARBA" id="ARBA00022679"/>
    </source>
</evidence>
<accession>A0A7C1FN60</accession>
<dbReference type="GO" id="GO:0005737">
    <property type="term" value="C:cytoplasm"/>
    <property type="evidence" value="ECO:0007669"/>
    <property type="project" value="TreeGrafter"/>
</dbReference>
<organism evidence="9">
    <name type="scientific">Caldilinea aerophila</name>
    <dbReference type="NCBI Taxonomy" id="133453"/>
    <lineage>
        <taxon>Bacteria</taxon>
        <taxon>Bacillati</taxon>
        <taxon>Chloroflexota</taxon>
        <taxon>Caldilineae</taxon>
        <taxon>Caldilineales</taxon>
        <taxon>Caldilineaceae</taxon>
        <taxon>Caldilinea</taxon>
    </lineage>
</organism>
<evidence type="ECO:0000256" key="2">
    <source>
        <dbReference type="ARBA" id="ARBA00022741"/>
    </source>
</evidence>
<proteinExistence type="predicted"/>
<evidence type="ECO:0000259" key="8">
    <source>
        <dbReference type="Pfam" id="PF02782"/>
    </source>
</evidence>
<dbReference type="GO" id="GO:0005524">
    <property type="term" value="F:ATP binding"/>
    <property type="evidence" value="ECO:0007669"/>
    <property type="project" value="UniProtKB-KW"/>
</dbReference>
<keyword evidence="4" id="KW-0067">ATP-binding</keyword>
<sequence length="518" mass="56658">MTHGPCVLGVDFGTESVRVGIFDLSGRPLTFASEPYPLYHPHPGWAEQKPDEWWQAFVVATRRALAQSNLSGDAIVGLGADCTSCTVVMMDETFTPLRPAIIWMDVRAADQANRIAQIDDPARKYNGFGNVSAEWMPCKALWVKENEPETWAKARYVGEFIDWLTHRLTGEWVGSINNVSIRWYYDRNTGGWPVSFYEKIGLGDLIERFPPRILDMGQVAGTLRADVAAELGLKPGIPVAEGGADAYVAMLGLDVVTPGKAAFITGSSHLILGQSATQFHAKGIFGAYTDAVMPGQYTVEGGQVSTGSVVKWFRDNFCGNEATLAAQRGVDVYTVLNELAAQVPIGSDGLIVLDYWQGNRTPYVDPEARGIMRGFSLRHTTGHVFRAILEGICYGTEHILRTMRANGFEVKEVVAAGGPTKSRLWMQMHADVSNTPITLTEVADAPALGSAILGAVAAGLFPSVADAACQMVHGRDRIEPNADAHAEYRFYVDQYIATYGRLQDLIQETTRHVARRTQ</sequence>
<keyword evidence="2" id="KW-0547">Nucleotide-binding</keyword>
<dbReference type="GO" id="GO:0008741">
    <property type="term" value="F:ribulokinase activity"/>
    <property type="evidence" value="ECO:0007669"/>
    <property type="project" value="InterPro"/>
</dbReference>
<evidence type="ECO:0000256" key="5">
    <source>
        <dbReference type="ARBA" id="ARBA00022935"/>
    </source>
</evidence>
<dbReference type="PIRSF" id="PIRSF000538">
    <property type="entry name" value="GlpK"/>
    <property type="match status" value="1"/>
</dbReference>
<feature type="domain" description="Carbohydrate kinase FGGY C-terminal" evidence="8">
    <location>
        <begin position="262"/>
        <end position="458"/>
    </location>
</feature>
<dbReference type="GO" id="GO:0019150">
    <property type="term" value="F:D-ribulokinase activity"/>
    <property type="evidence" value="ECO:0007669"/>
    <property type="project" value="TreeGrafter"/>
</dbReference>
<dbReference type="InterPro" id="IPR005929">
    <property type="entry name" value="Ribulokinase"/>
</dbReference>
<feature type="domain" description="Carbohydrate kinase FGGY N-terminal" evidence="7">
    <location>
        <begin position="7"/>
        <end position="252"/>
    </location>
</feature>
<dbReference type="EMBL" id="DSMG01000174">
    <property type="protein sequence ID" value="HDX33093.1"/>
    <property type="molecule type" value="Genomic_DNA"/>
</dbReference>
<dbReference type="InterPro" id="IPR000577">
    <property type="entry name" value="Carb_kinase_FGGY"/>
</dbReference>
<evidence type="ECO:0000256" key="6">
    <source>
        <dbReference type="ARBA" id="ARBA00023277"/>
    </source>
</evidence>
<dbReference type="Pfam" id="PF00370">
    <property type="entry name" value="FGGY_N"/>
    <property type="match status" value="1"/>
</dbReference>
<dbReference type="AlphaFoldDB" id="A0A7C1FN60"/>
<dbReference type="Pfam" id="PF02782">
    <property type="entry name" value="FGGY_C"/>
    <property type="match status" value="1"/>
</dbReference>
<dbReference type="PANTHER" id="PTHR43435">
    <property type="entry name" value="RIBULOKINASE"/>
    <property type="match status" value="1"/>
</dbReference>
<reference evidence="9" key="1">
    <citation type="journal article" date="2020" name="mSystems">
        <title>Genome- and Community-Level Interaction Insights into Carbon Utilization and Element Cycling Functions of Hydrothermarchaeota in Hydrothermal Sediment.</title>
        <authorList>
            <person name="Zhou Z."/>
            <person name="Liu Y."/>
            <person name="Xu W."/>
            <person name="Pan J."/>
            <person name="Luo Z.H."/>
            <person name="Li M."/>
        </authorList>
    </citation>
    <scope>NUCLEOTIDE SEQUENCE [LARGE SCALE GENOMIC DNA]</scope>
    <source>
        <strain evidence="9">SpSt-289</strain>
    </source>
</reference>
<evidence type="ECO:0000256" key="3">
    <source>
        <dbReference type="ARBA" id="ARBA00022777"/>
    </source>
</evidence>
<keyword evidence="6" id="KW-0119">Carbohydrate metabolism</keyword>
<dbReference type="PANTHER" id="PTHR43435:SF4">
    <property type="entry name" value="FGGY CARBOHYDRATE KINASE DOMAIN-CONTAINING PROTEIN"/>
    <property type="match status" value="1"/>
</dbReference>
<dbReference type="Gene3D" id="3.30.420.40">
    <property type="match status" value="2"/>
</dbReference>
<name>A0A7C1FN60_9CHLR</name>
<keyword evidence="1" id="KW-0808">Transferase</keyword>
<evidence type="ECO:0000259" key="7">
    <source>
        <dbReference type="Pfam" id="PF00370"/>
    </source>
</evidence>
<comment type="caution">
    <text evidence="9">The sequence shown here is derived from an EMBL/GenBank/DDBJ whole genome shotgun (WGS) entry which is preliminary data.</text>
</comment>
<gene>
    <name evidence="9" type="ORF">ENQ20_16635</name>
</gene>
<dbReference type="InterPro" id="IPR043129">
    <property type="entry name" value="ATPase_NBD"/>
</dbReference>
<dbReference type="InterPro" id="IPR018484">
    <property type="entry name" value="FGGY_N"/>
</dbReference>
<dbReference type="InterPro" id="IPR018485">
    <property type="entry name" value="FGGY_C"/>
</dbReference>
<dbReference type="GO" id="GO:0019569">
    <property type="term" value="P:L-arabinose catabolic process to D-xylulose 5-phosphate"/>
    <property type="evidence" value="ECO:0007669"/>
    <property type="project" value="InterPro"/>
</dbReference>
<evidence type="ECO:0000313" key="9">
    <source>
        <dbReference type="EMBL" id="HDX33093.1"/>
    </source>
</evidence>
<keyword evidence="5" id="KW-0054">Arabinose catabolism</keyword>
<keyword evidence="3 9" id="KW-0418">Kinase</keyword>
<protein>
    <submittedName>
        <fullName evidence="9">Xylulose kinase</fullName>
    </submittedName>
</protein>
<dbReference type="CDD" id="cd07781">
    <property type="entry name" value="ASKHA_NBD_FGGY_L-RBK"/>
    <property type="match status" value="1"/>
</dbReference>
<dbReference type="SUPFAM" id="SSF53067">
    <property type="entry name" value="Actin-like ATPase domain"/>
    <property type="match status" value="2"/>
</dbReference>
<evidence type="ECO:0000256" key="4">
    <source>
        <dbReference type="ARBA" id="ARBA00022840"/>
    </source>
</evidence>